<gene>
    <name evidence="1" type="ORF">Prudu_311S000100</name>
</gene>
<proteinExistence type="predicted"/>
<sequence length="216" mass="25103">MGAVEVRGIHHRAIQSFRVTIKKSKKVLCDRHSPGVGHAQDLARIPKWKLGRVISFSCLFKNCYSTELSTQSPSILLLTMKSRGKAIQNFFNDDSDDDGLHQQRVAIAIQHHTFLLEQYAQQSKHGGSVAGREYKNQKREKHHKSLMEDYFCERPLYSQVDFRRRFCMRRELFYHILNDVVAHEPYFTQKIDTCGRQSLSPEQKKTAIFRILAYGC</sequence>
<organism evidence="1">
    <name type="scientific">Prunus dulcis</name>
    <name type="common">Almond</name>
    <name type="synonym">Amygdalus dulcis</name>
    <dbReference type="NCBI Taxonomy" id="3755"/>
    <lineage>
        <taxon>Eukaryota</taxon>
        <taxon>Viridiplantae</taxon>
        <taxon>Streptophyta</taxon>
        <taxon>Embryophyta</taxon>
        <taxon>Tracheophyta</taxon>
        <taxon>Spermatophyta</taxon>
        <taxon>Magnoliopsida</taxon>
        <taxon>eudicotyledons</taxon>
        <taxon>Gunneridae</taxon>
        <taxon>Pentapetalae</taxon>
        <taxon>rosids</taxon>
        <taxon>fabids</taxon>
        <taxon>Rosales</taxon>
        <taxon>Rosaceae</taxon>
        <taxon>Amygdaloideae</taxon>
        <taxon>Amygdaleae</taxon>
        <taxon>Prunus</taxon>
    </lineage>
</organism>
<name>A0A5H2XP91_PRUDU</name>
<dbReference type="PANTHER" id="PTHR47150:SF5">
    <property type="entry name" value="OS07G0546750 PROTEIN"/>
    <property type="match status" value="1"/>
</dbReference>
<reference evidence="1" key="1">
    <citation type="journal article" date="2019" name="Science">
        <title>Mutation of a bHLH transcription factor allowed almond domestication.</title>
        <authorList>
            <person name="Sanchez-Perez R."/>
            <person name="Pavan S."/>
            <person name="Mazzeo R."/>
            <person name="Moldovan C."/>
            <person name="Aiese Cigliano R."/>
            <person name="Del Cueto J."/>
            <person name="Ricciardi F."/>
            <person name="Lotti C."/>
            <person name="Ricciardi L."/>
            <person name="Dicenta F."/>
            <person name="Lopez-Marques R.L."/>
            <person name="Lindberg Moller B."/>
        </authorList>
    </citation>
    <scope>NUCLEOTIDE SEQUENCE</scope>
</reference>
<dbReference type="PANTHER" id="PTHR47150">
    <property type="entry name" value="OS12G0169200 PROTEIN"/>
    <property type="match status" value="1"/>
</dbReference>
<dbReference type="AlphaFoldDB" id="A0A5H2XP91"/>
<dbReference type="EMBL" id="AP020648">
    <property type="protein sequence ID" value="BBN68175.1"/>
    <property type="molecule type" value="Genomic_DNA"/>
</dbReference>
<protein>
    <submittedName>
        <fullName evidence="1">Uncharacterized protein</fullName>
    </submittedName>
</protein>
<evidence type="ECO:0000313" key="1">
    <source>
        <dbReference type="EMBL" id="BBN68175.1"/>
    </source>
</evidence>
<accession>A0A5H2XP91</accession>